<dbReference type="AlphaFoldDB" id="A0A1V0TP05"/>
<feature type="compositionally biased region" description="Basic residues" evidence="1">
    <location>
        <begin position="10"/>
        <end position="19"/>
    </location>
</feature>
<protein>
    <submittedName>
        <fullName evidence="2">Uncharacterized protein</fullName>
    </submittedName>
</protein>
<keyword evidence="3" id="KW-1185">Reference proteome</keyword>
<evidence type="ECO:0000256" key="1">
    <source>
        <dbReference type="SAM" id="MobiDB-lite"/>
    </source>
</evidence>
<evidence type="ECO:0000313" key="3">
    <source>
        <dbReference type="Proteomes" id="UP000192726"/>
    </source>
</evidence>
<sequence>MTLALSGTTRRNKPGRSQRPRCVSPTGTSCRQDFQRNLVPADAGDGVSTYLALTFGTLLSSQGTDASFVPVSPGSPGASLRSCVSDSIRSFRLRFSPVRSGLSALSAFPTLPDPFPSPAPCWSGVGLPGFRLFGLSDFSRSAPCRFPFGLRFGGITFRRMVLRAFRRDRYFSDFPVRLIIGPTGSDFGNAKGDPLGKCT</sequence>
<evidence type="ECO:0000313" key="2">
    <source>
        <dbReference type="EMBL" id="ARF54667.1"/>
    </source>
</evidence>
<proteinExistence type="predicted"/>
<feature type="region of interest" description="Disordered" evidence="1">
    <location>
        <begin position="1"/>
        <end position="28"/>
    </location>
</feature>
<dbReference type="KEGG" id="sgv:B1H19_11040"/>
<reference evidence="2 3" key="1">
    <citation type="submission" date="2017-04" db="EMBL/GenBank/DDBJ databases">
        <title>Complete Genome Sequence of Streptomyces gilvosporeus F607, a Capable Producer of Natamycin.</title>
        <authorList>
            <person name="Zong G."/>
            <person name="Zhong C."/>
            <person name="Fu J."/>
            <person name="Qin R."/>
            <person name="Cao G."/>
        </authorList>
    </citation>
    <scope>NUCLEOTIDE SEQUENCE [LARGE SCALE GENOMIC DNA]</scope>
    <source>
        <strain evidence="2 3">F607</strain>
    </source>
</reference>
<accession>A0A1V0TP05</accession>
<dbReference type="Proteomes" id="UP000192726">
    <property type="component" value="Chromosome"/>
</dbReference>
<name>A0A1V0TP05_9ACTN</name>
<gene>
    <name evidence="2" type="ORF">B1H19_11040</name>
</gene>
<organism evidence="2 3">
    <name type="scientific">Streptomyces gilvosporeus</name>
    <dbReference type="NCBI Taxonomy" id="553510"/>
    <lineage>
        <taxon>Bacteria</taxon>
        <taxon>Bacillati</taxon>
        <taxon>Actinomycetota</taxon>
        <taxon>Actinomycetes</taxon>
        <taxon>Kitasatosporales</taxon>
        <taxon>Streptomycetaceae</taxon>
        <taxon>Streptomyces</taxon>
    </lineage>
</organism>
<dbReference type="EMBL" id="CP020569">
    <property type="protein sequence ID" value="ARF54667.1"/>
    <property type="molecule type" value="Genomic_DNA"/>
</dbReference>